<evidence type="ECO:0000259" key="1">
    <source>
        <dbReference type="Pfam" id="PF06527"/>
    </source>
</evidence>
<dbReference type="EMBL" id="CP035532">
    <property type="protein sequence ID" value="QBA23056.1"/>
    <property type="molecule type" value="Genomic_DNA"/>
</dbReference>
<proteinExistence type="predicted"/>
<organism evidence="2">
    <name type="scientific">Chryseobacterium indologenes</name>
    <name type="common">Flavobacterium indologenes</name>
    <dbReference type="NCBI Taxonomy" id="253"/>
    <lineage>
        <taxon>Bacteria</taxon>
        <taxon>Pseudomonadati</taxon>
        <taxon>Bacteroidota</taxon>
        <taxon>Flavobacteriia</taxon>
        <taxon>Flavobacteriales</taxon>
        <taxon>Weeksellaceae</taxon>
        <taxon>Chryseobacterium group</taxon>
        <taxon>Chryseobacterium</taxon>
    </lineage>
</organism>
<dbReference type="InterPro" id="IPR009492">
    <property type="entry name" value="TniQ"/>
</dbReference>
<reference evidence="2" key="1">
    <citation type="submission" date="2019-01" db="EMBL/GenBank/DDBJ databases">
        <title>Whole Genome Sequencing for Putative Detection of Antimicrobial Resistance and Potential Virulence Factors in Chryseobacterium indologenes isolated from Nile Tilapia in Tanzania.</title>
        <authorList>
            <person name="Mwega E."/>
            <person name="Mutoloki S."/>
            <person name="Mugimba K."/>
            <person name="Colquhoun D."/>
            <person name="Mdegela R."/>
            <person name="Evensen O."/>
            <person name="Wasteson Y."/>
        </authorList>
    </citation>
    <scope>NUCLEOTIDE SEQUENCE [LARGE SCALE GENOMIC DNA]</scope>
    <source>
        <strain evidence="2">StR 01</strain>
    </source>
</reference>
<feature type="domain" description="TniQ" evidence="1">
    <location>
        <begin position="15"/>
        <end position="151"/>
    </location>
</feature>
<evidence type="ECO:0000313" key="2">
    <source>
        <dbReference type="EMBL" id="QBA23056.1"/>
    </source>
</evidence>
<name>A0A411DRS6_CHRID</name>
<sequence>MSFLIINSKVLPGYIPPEKEELLSSWIFRLSQSHKIKPFSFTKFYFKETAFWNRDIDKFIYGTVIDQLTKITPLSREDILNLHLISYKDIIFNTPLVVSHTLGITNLGIYHRKRKNNGLLACPKCLEKKYYYKKSWRLLTSLICTECKCYLIDHCPNCNSPIIFQRLDIGDKSNHKNLPIYLCWLCNFDLRTEFEVVAVNSLTYDYQKYIDNCISSGYCIQTQYSFLYIQILLNILGKSKTNSSKWTRVRNAFMLEFNLTDEEFFSKSLDTSIQFRRKIIPLIYYLLHDIPERFLPFCKKYSLRYSDFAKDHERLPFWFYRIFKECY</sequence>
<dbReference type="Pfam" id="PF06527">
    <property type="entry name" value="TniQ"/>
    <property type="match status" value="1"/>
</dbReference>
<accession>A0A411DRS6</accession>
<gene>
    <name evidence="2" type="ORF">EU348_18490</name>
</gene>
<protein>
    <recommendedName>
        <fullName evidence="1">TniQ domain-containing protein</fullName>
    </recommendedName>
</protein>
<dbReference type="AlphaFoldDB" id="A0A411DRS6"/>